<keyword evidence="2" id="KW-1185">Reference proteome</keyword>
<protein>
    <recommendedName>
        <fullName evidence="3">DUF3164 family protein</fullName>
    </recommendedName>
</protein>
<name>A0A1X7K509_9SPHI</name>
<dbReference type="OrthoDB" id="1362414at2"/>
<dbReference type="RefSeq" id="WP_085473279.1">
    <property type="nucleotide sequence ID" value="NZ_FXAU01000004.1"/>
</dbReference>
<evidence type="ECO:0000313" key="2">
    <source>
        <dbReference type="Proteomes" id="UP000192980"/>
    </source>
</evidence>
<dbReference type="Proteomes" id="UP000192980">
    <property type="component" value="Unassembled WGS sequence"/>
</dbReference>
<accession>A0A1X7K509</accession>
<organism evidence="1 2">
    <name type="scientific">Sphingobacterium psychroaquaticum</name>
    <dbReference type="NCBI Taxonomy" id="561061"/>
    <lineage>
        <taxon>Bacteria</taxon>
        <taxon>Pseudomonadati</taxon>
        <taxon>Bacteroidota</taxon>
        <taxon>Sphingobacteriia</taxon>
        <taxon>Sphingobacteriales</taxon>
        <taxon>Sphingobacteriaceae</taxon>
        <taxon>Sphingobacterium</taxon>
    </lineage>
</organism>
<sequence>MTEITKMTAAERKALMADLAKQEKAEKAQRADDIDAYKKLVDELVMKQAPELADFGTMQNIKVEETFKAFGQALEIKKELFGYNDTQASHTFSSRDGMGSIVIGYNEIIGFDGTENAGVIKIREYMTSLAADDPKRKILIRFLETFMKPNKKGELNPTRIVELVGLKQEADDEGFSEGVDIIVNAQFKTRTTTYVKGWFKRQDGEGKELKMEFTISTK</sequence>
<dbReference type="STRING" id="561061.SAMN05660862_2548"/>
<evidence type="ECO:0000313" key="1">
    <source>
        <dbReference type="EMBL" id="SMG35786.1"/>
    </source>
</evidence>
<dbReference type="EMBL" id="FXAU01000004">
    <property type="protein sequence ID" value="SMG35786.1"/>
    <property type="molecule type" value="Genomic_DNA"/>
</dbReference>
<evidence type="ECO:0008006" key="3">
    <source>
        <dbReference type="Google" id="ProtNLM"/>
    </source>
</evidence>
<gene>
    <name evidence="1" type="ORF">SAMN05660862_2548</name>
</gene>
<dbReference type="AlphaFoldDB" id="A0A1X7K509"/>
<proteinExistence type="predicted"/>
<reference evidence="1 2" key="1">
    <citation type="submission" date="2017-04" db="EMBL/GenBank/DDBJ databases">
        <authorList>
            <person name="Afonso C.L."/>
            <person name="Miller P.J."/>
            <person name="Scott M.A."/>
            <person name="Spackman E."/>
            <person name="Goraichik I."/>
            <person name="Dimitrov K.M."/>
            <person name="Suarez D.L."/>
            <person name="Swayne D.E."/>
        </authorList>
    </citation>
    <scope>NUCLEOTIDE SEQUENCE [LARGE SCALE GENOMIC DNA]</scope>
    <source>
        <strain evidence="1 2">DSM 22418</strain>
    </source>
</reference>